<gene>
    <name evidence="7" type="ORF">EJB05_56917</name>
</gene>
<feature type="chain" id="PRO_5023860207" description="Saposin A-type domain-containing protein" evidence="6">
    <location>
        <begin position="27"/>
        <end position="367"/>
    </location>
</feature>
<dbReference type="Proteomes" id="UP000324897">
    <property type="component" value="Unassembled WGS sequence"/>
</dbReference>
<dbReference type="Gramene" id="TVT97817">
    <property type="protein sequence ID" value="TVT97817"/>
    <property type="gene ID" value="EJB05_56917"/>
</dbReference>
<protein>
    <recommendedName>
        <fullName evidence="9">Saposin A-type domain-containing protein</fullName>
    </recommendedName>
</protein>
<dbReference type="EMBL" id="RWGY01000937">
    <property type="protein sequence ID" value="TVT97817.1"/>
    <property type="molecule type" value="Genomic_DNA"/>
</dbReference>
<evidence type="ECO:0000256" key="1">
    <source>
        <dbReference type="ARBA" id="ARBA00004613"/>
    </source>
</evidence>
<feature type="signal peptide" evidence="6">
    <location>
        <begin position="1"/>
        <end position="26"/>
    </location>
</feature>
<evidence type="ECO:0008006" key="9">
    <source>
        <dbReference type="Google" id="ProtNLM"/>
    </source>
</evidence>
<dbReference type="GO" id="GO:0005576">
    <property type="term" value="C:extracellular region"/>
    <property type="evidence" value="ECO:0007669"/>
    <property type="project" value="UniProtKB-SubCell"/>
</dbReference>
<dbReference type="AlphaFoldDB" id="A0A5J9SEX3"/>
<dbReference type="OrthoDB" id="958254at2759"/>
<dbReference type="PANTHER" id="PTHR13234">
    <property type="entry name" value="GAMMA-INTERFERON INDUCIBLE LYSOSOMAL THIOL REDUCTASE GILT"/>
    <property type="match status" value="1"/>
</dbReference>
<evidence type="ECO:0000256" key="6">
    <source>
        <dbReference type="SAM" id="SignalP"/>
    </source>
</evidence>
<evidence type="ECO:0000256" key="5">
    <source>
        <dbReference type="ARBA" id="ARBA00023180"/>
    </source>
</evidence>
<evidence type="ECO:0000256" key="2">
    <source>
        <dbReference type="ARBA" id="ARBA00005679"/>
    </source>
</evidence>
<name>A0A5J9SEX3_9POAL</name>
<proteinExistence type="inferred from homology"/>
<keyword evidence="5" id="KW-0325">Glycoprotein</keyword>
<comment type="similarity">
    <text evidence="2">Belongs to the GILT family.</text>
</comment>
<dbReference type="Pfam" id="PF03227">
    <property type="entry name" value="GILT"/>
    <property type="match status" value="2"/>
</dbReference>
<dbReference type="GO" id="GO:0016671">
    <property type="term" value="F:oxidoreductase activity, acting on a sulfur group of donors, disulfide as acceptor"/>
    <property type="evidence" value="ECO:0007669"/>
    <property type="project" value="InterPro"/>
</dbReference>
<evidence type="ECO:0000313" key="7">
    <source>
        <dbReference type="EMBL" id="TVT97817.1"/>
    </source>
</evidence>
<dbReference type="PANTHER" id="PTHR13234:SF8">
    <property type="entry name" value="GAMMA-INTERFERON-INDUCIBLE LYSOSOMAL THIOL REDUCTASE"/>
    <property type="match status" value="1"/>
</dbReference>
<evidence type="ECO:0000313" key="8">
    <source>
        <dbReference type="Proteomes" id="UP000324897"/>
    </source>
</evidence>
<comment type="caution">
    <text evidence="7">The sequence shown here is derived from an EMBL/GenBank/DDBJ whole genome shotgun (WGS) entry which is preliminary data.</text>
</comment>
<keyword evidence="3" id="KW-0964">Secreted</keyword>
<sequence length="367" mass="40470">MVSPTPFRLPLVPFLVLLCFSPSCSAGRVSVSVYYETLCPFCSGFVVNDLARIFHDGVSSIVDLRLVPFGNGRVSVDGSSITCQISHVAGFIFLARDPGCVCGNAAAAQPPAEMFLAPPPDKDAVRDEVEMIGGMLRQWRETRCTMELLEAARRAYHLRQELPTPGLPEPILGGGARRRRAPRDCSLLLALVSDESAALLLYAKANGDYDHGEDECQLNAIEACVIRLWPDAEQHFTFIHCVEHLALRRKWDAWQSCFLETGLASQPVIDCYNSGYGRQLELQYAAETNALKPPHQFVPWVVINGKPLVDDYMNFEAYICSAYDGELPEACKGKHLAIAEHTRASRGDKRSPHEVAIALAIGIALWL</sequence>
<evidence type="ECO:0000256" key="4">
    <source>
        <dbReference type="ARBA" id="ARBA00022729"/>
    </source>
</evidence>
<keyword evidence="4 6" id="KW-0732">Signal</keyword>
<organism evidence="7 8">
    <name type="scientific">Eragrostis curvula</name>
    <name type="common">weeping love grass</name>
    <dbReference type="NCBI Taxonomy" id="38414"/>
    <lineage>
        <taxon>Eukaryota</taxon>
        <taxon>Viridiplantae</taxon>
        <taxon>Streptophyta</taxon>
        <taxon>Embryophyta</taxon>
        <taxon>Tracheophyta</taxon>
        <taxon>Spermatophyta</taxon>
        <taxon>Magnoliopsida</taxon>
        <taxon>Liliopsida</taxon>
        <taxon>Poales</taxon>
        <taxon>Poaceae</taxon>
        <taxon>PACMAD clade</taxon>
        <taxon>Chloridoideae</taxon>
        <taxon>Eragrostideae</taxon>
        <taxon>Eragrostidinae</taxon>
        <taxon>Eragrostis</taxon>
    </lineage>
</organism>
<evidence type="ECO:0000256" key="3">
    <source>
        <dbReference type="ARBA" id="ARBA00022525"/>
    </source>
</evidence>
<dbReference type="SUPFAM" id="SSF52833">
    <property type="entry name" value="Thioredoxin-like"/>
    <property type="match status" value="1"/>
</dbReference>
<accession>A0A5J9SEX3</accession>
<keyword evidence="8" id="KW-1185">Reference proteome</keyword>
<dbReference type="InterPro" id="IPR004911">
    <property type="entry name" value="Interferon-induced_GILT"/>
</dbReference>
<comment type="subcellular location">
    <subcellularLocation>
        <location evidence="1">Secreted</location>
    </subcellularLocation>
</comment>
<dbReference type="InterPro" id="IPR036249">
    <property type="entry name" value="Thioredoxin-like_sf"/>
</dbReference>
<reference evidence="7 8" key="1">
    <citation type="journal article" date="2019" name="Sci. Rep.">
        <title>A high-quality genome of Eragrostis curvula grass provides insights into Poaceae evolution and supports new strategies to enhance forage quality.</title>
        <authorList>
            <person name="Carballo J."/>
            <person name="Santos B.A.C.M."/>
            <person name="Zappacosta D."/>
            <person name="Garbus I."/>
            <person name="Selva J.P."/>
            <person name="Gallo C.A."/>
            <person name="Diaz A."/>
            <person name="Albertini E."/>
            <person name="Caccamo M."/>
            <person name="Echenique V."/>
        </authorList>
    </citation>
    <scope>NUCLEOTIDE SEQUENCE [LARGE SCALE GENOMIC DNA]</scope>
    <source>
        <strain evidence="8">cv. Victoria</strain>
        <tissue evidence="7">Leaf</tissue>
    </source>
</reference>